<protein>
    <submittedName>
        <fullName evidence="1">Uncharacterized protein</fullName>
    </submittedName>
</protein>
<dbReference type="OrthoDB" id="2894045at2"/>
<dbReference type="AlphaFoldDB" id="A0A6M3ZI12"/>
<name>A0A6M3ZI12_BACSU</name>
<reference evidence="1" key="1">
    <citation type="submission" date="2020-04" db="EMBL/GenBank/DDBJ databases">
        <title>Phage recombination drives evolution of spore-forming Bacilli.</title>
        <authorList>
            <person name="Dragos A."/>
            <person name="Kovacs A.T."/>
        </authorList>
    </citation>
    <scope>NUCLEOTIDE SEQUENCE</scope>
    <source>
        <strain evidence="1">168</strain>
    </source>
</reference>
<sequence>MEKQKVLALPDDVHELSTHRSKSIVNYIITLLAFAKKQGLTHQDIVSWIHEQYEERGYYDEWRHINSQQPVGSFVELFIKGRRLLYDKIELFETEDKYVVNTHTWYEKEPSEAFFYFEIDPEEFSAYASILAIENAKRLGIKIDIVKETDVETAYIYKHQ</sequence>
<dbReference type="RefSeq" id="WP_003243073.1">
    <property type="nucleotide sequence ID" value="NC_000964.3"/>
</dbReference>
<evidence type="ECO:0000313" key="1">
    <source>
        <dbReference type="EMBL" id="QJP90658.1"/>
    </source>
</evidence>
<dbReference type="EMBL" id="CP052842">
    <property type="protein sequence ID" value="QJP90658.1"/>
    <property type="molecule type" value="Genomic_DNA"/>
</dbReference>
<organism evidence="1">
    <name type="scientific">Bacillus subtilis (strain 168)</name>
    <dbReference type="NCBI Taxonomy" id="224308"/>
    <lineage>
        <taxon>Bacteria</taxon>
        <taxon>Bacillati</taxon>
        <taxon>Bacillota</taxon>
        <taxon>Bacilli</taxon>
        <taxon>Bacillales</taxon>
        <taxon>Bacillaceae</taxon>
        <taxon>Bacillus</taxon>
    </lineage>
</organism>
<gene>
    <name evidence="1" type="ORF">HIR78_22720</name>
</gene>
<dbReference type="KEGG" id="bsu:BSU39910"/>
<accession>A0A6M3ZI12</accession>
<proteinExistence type="predicted"/>